<evidence type="ECO:0000313" key="2">
    <source>
        <dbReference type="Proteomes" id="UP000003781"/>
    </source>
</evidence>
<sequence length="38" mass="4515">MNFLTHFFVTFWPSYPYSNFISIGISNNSFCSRNNHHS</sequence>
<keyword evidence="2" id="KW-1185">Reference proteome</keyword>
<accession>A3IJK6</accession>
<reference evidence="1 2" key="1">
    <citation type="submission" date="2007-03" db="EMBL/GenBank/DDBJ databases">
        <authorList>
            <person name="Stal L."/>
            <person name="Ferriera S."/>
            <person name="Johnson J."/>
            <person name="Kravitz S."/>
            <person name="Beeson K."/>
            <person name="Sutton G."/>
            <person name="Rogers Y.-H."/>
            <person name="Friedman R."/>
            <person name="Frazier M."/>
            <person name="Venter J.C."/>
        </authorList>
    </citation>
    <scope>NUCLEOTIDE SEQUENCE [LARGE SCALE GENOMIC DNA]</scope>
    <source>
        <strain evidence="1 2">CCY0110</strain>
    </source>
</reference>
<dbReference type="Proteomes" id="UP000003781">
    <property type="component" value="Unassembled WGS sequence"/>
</dbReference>
<gene>
    <name evidence="1" type="ORF">CY0110_19372</name>
</gene>
<name>A3IJK6_9CHRO</name>
<organism evidence="1 2">
    <name type="scientific">Crocosphaera chwakensis CCY0110</name>
    <dbReference type="NCBI Taxonomy" id="391612"/>
    <lineage>
        <taxon>Bacteria</taxon>
        <taxon>Bacillati</taxon>
        <taxon>Cyanobacteriota</taxon>
        <taxon>Cyanophyceae</taxon>
        <taxon>Oscillatoriophycideae</taxon>
        <taxon>Chroococcales</taxon>
        <taxon>Aphanothecaceae</taxon>
        <taxon>Crocosphaera</taxon>
        <taxon>Crocosphaera chwakensis</taxon>
    </lineage>
</organism>
<dbReference type="EMBL" id="AAXW01000002">
    <property type="protein sequence ID" value="EAZ93988.1"/>
    <property type="molecule type" value="Genomic_DNA"/>
</dbReference>
<evidence type="ECO:0000313" key="1">
    <source>
        <dbReference type="EMBL" id="EAZ93988.1"/>
    </source>
</evidence>
<dbReference type="AlphaFoldDB" id="A3IJK6"/>
<comment type="caution">
    <text evidence="1">The sequence shown here is derived from an EMBL/GenBank/DDBJ whole genome shotgun (WGS) entry which is preliminary data.</text>
</comment>
<protein>
    <submittedName>
        <fullName evidence="1">Uncharacterized protein</fullName>
    </submittedName>
</protein>
<proteinExistence type="predicted"/>